<dbReference type="GO" id="GO:0003677">
    <property type="term" value="F:DNA binding"/>
    <property type="evidence" value="ECO:0007669"/>
    <property type="project" value="InterPro"/>
</dbReference>
<reference evidence="7 8" key="1">
    <citation type="submission" date="2018-08" db="EMBL/GenBank/DDBJ databases">
        <title>Meiothermus terrae DSM 26712 genome sequencing project.</title>
        <authorList>
            <person name="Da Costa M.S."/>
            <person name="Albuquerque L."/>
            <person name="Raposo P."/>
            <person name="Froufe H.J.C."/>
            <person name="Barroso C.S."/>
            <person name="Egas C."/>
        </authorList>
    </citation>
    <scope>NUCLEOTIDE SEQUENCE [LARGE SCALE GENOMIC DNA]</scope>
    <source>
        <strain evidence="7 8">DSM 26712</strain>
    </source>
</reference>
<dbReference type="SUPFAM" id="SSF46557">
    <property type="entry name" value="GreA transcript cleavage protein, N-terminal domain"/>
    <property type="match status" value="1"/>
</dbReference>
<dbReference type="SUPFAM" id="SSF54534">
    <property type="entry name" value="FKBP-like"/>
    <property type="match status" value="1"/>
</dbReference>
<feature type="domain" description="Transcription elongation factor GreA/GreB C-terminal" evidence="5">
    <location>
        <begin position="82"/>
        <end position="156"/>
    </location>
</feature>
<dbReference type="GO" id="GO:0006354">
    <property type="term" value="P:DNA-templated transcription elongation"/>
    <property type="evidence" value="ECO:0007669"/>
    <property type="project" value="TreeGrafter"/>
</dbReference>
<comment type="caution">
    <text evidence="7">The sequence shown here is derived from an EMBL/GenBank/DDBJ whole genome shotgun (WGS) entry which is preliminary data.</text>
</comment>
<dbReference type="Gene3D" id="3.10.50.30">
    <property type="entry name" value="Transcription elongation factor, GreA/GreB, C-terminal domain"/>
    <property type="match status" value="1"/>
</dbReference>
<dbReference type="InterPro" id="IPR023459">
    <property type="entry name" value="Tscrpt_elong_fac_GreA/B_fam"/>
</dbReference>
<dbReference type="InterPro" id="IPR018151">
    <property type="entry name" value="TF_GreA/GreB_CS"/>
</dbReference>
<feature type="domain" description="Transcription elongation factor GreA/GreB N-terminal" evidence="6">
    <location>
        <begin position="6"/>
        <end position="74"/>
    </location>
</feature>
<evidence type="ECO:0000256" key="3">
    <source>
        <dbReference type="ARBA" id="ARBA00023163"/>
    </source>
</evidence>
<dbReference type="OrthoDB" id="9808774at2"/>
<accession>A0A399EUN4</accession>
<protein>
    <submittedName>
        <fullName evidence="7">Transcription inhibitor protein Gfh1</fullName>
    </submittedName>
</protein>
<dbReference type="AlphaFoldDB" id="A0A399EUN4"/>
<dbReference type="InterPro" id="IPR036953">
    <property type="entry name" value="GreA/GreB_C_sf"/>
</dbReference>
<evidence type="ECO:0000256" key="1">
    <source>
        <dbReference type="ARBA" id="ARBA00008213"/>
    </source>
</evidence>
<dbReference type="Gene3D" id="1.10.287.180">
    <property type="entry name" value="Transcription elongation factor, GreA/GreB, N-terminal domain"/>
    <property type="match status" value="1"/>
</dbReference>
<dbReference type="InterPro" id="IPR022691">
    <property type="entry name" value="Tscrpt_elong_fac_GreA/B_N"/>
</dbReference>
<feature type="coiled-coil region" evidence="4">
    <location>
        <begin position="5"/>
        <end position="68"/>
    </location>
</feature>
<evidence type="ECO:0000256" key="2">
    <source>
        <dbReference type="ARBA" id="ARBA00023015"/>
    </source>
</evidence>
<dbReference type="GO" id="GO:0070063">
    <property type="term" value="F:RNA polymerase binding"/>
    <property type="evidence" value="ECO:0007669"/>
    <property type="project" value="InterPro"/>
</dbReference>
<keyword evidence="2" id="KW-0805">Transcription regulation</keyword>
<organism evidence="7 8">
    <name type="scientific">Calidithermus terrae</name>
    <dbReference type="NCBI Taxonomy" id="1408545"/>
    <lineage>
        <taxon>Bacteria</taxon>
        <taxon>Thermotogati</taxon>
        <taxon>Deinococcota</taxon>
        <taxon>Deinococci</taxon>
        <taxon>Thermales</taxon>
        <taxon>Thermaceae</taxon>
        <taxon>Calidithermus</taxon>
    </lineage>
</organism>
<proteinExistence type="inferred from homology"/>
<comment type="similarity">
    <text evidence="1">Belongs to the GreA/GreB family.</text>
</comment>
<evidence type="ECO:0000259" key="5">
    <source>
        <dbReference type="Pfam" id="PF01272"/>
    </source>
</evidence>
<evidence type="ECO:0000313" key="8">
    <source>
        <dbReference type="Proteomes" id="UP000265715"/>
    </source>
</evidence>
<dbReference type="PROSITE" id="PS00830">
    <property type="entry name" value="GREAB_2"/>
    <property type="match status" value="1"/>
</dbReference>
<dbReference type="EMBL" id="QXDL01000047">
    <property type="protein sequence ID" value="RIH86322.1"/>
    <property type="molecule type" value="Genomic_DNA"/>
</dbReference>
<dbReference type="InterPro" id="IPR001437">
    <property type="entry name" value="Tscrpt_elong_fac_GreA/B_C"/>
</dbReference>
<gene>
    <name evidence="7" type="primary">gfh1</name>
    <name evidence="7" type="ORF">Mterra_01468</name>
</gene>
<dbReference type="Pfam" id="PF01272">
    <property type="entry name" value="GreA_GreB"/>
    <property type="match status" value="1"/>
</dbReference>
<sequence length="157" mass="17579">MPREVQLTRDGYQRLLKELEQERERLSEATRILQELMESSDDYDDSGLEDAKREKARIEARIDTLEDTLSRAAILEESAGRSDLVTLGAVVNLEDDHGGKMQVRVVSPAEATVLEVPMKISDESPMGKALLGRKKGEKLLLDTPKGKREFKIVSVEA</sequence>
<keyword evidence="4" id="KW-0175">Coiled coil</keyword>
<dbReference type="PANTHER" id="PTHR30437">
    <property type="entry name" value="TRANSCRIPTION ELONGATION FACTOR GREA"/>
    <property type="match status" value="1"/>
</dbReference>
<dbReference type="Proteomes" id="UP000265715">
    <property type="component" value="Unassembled WGS sequence"/>
</dbReference>
<evidence type="ECO:0000259" key="6">
    <source>
        <dbReference type="Pfam" id="PF03449"/>
    </source>
</evidence>
<keyword evidence="3" id="KW-0804">Transcription</keyword>
<name>A0A399EUN4_9DEIN</name>
<dbReference type="PANTHER" id="PTHR30437:SF4">
    <property type="entry name" value="TRANSCRIPTION ELONGATION FACTOR GREA"/>
    <property type="match status" value="1"/>
</dbReference>
<dbReference type="InterPro" id="IPR036805">
    <property type="entry name" value="Tscrpt_elong_fac_GreA/B_N_sf"/>
</dbReference>
<dbReference type="GO" id="GO:0032784">
    <property type="term" value="P:regulation of DNA-templated transcription elongation"/>
    <property type="evidence" value="ECO:0007669"/>
    <property type="project" value="InterPro"/>
</dbReference>
<evidence type="ECO:0000256" key="4">
    <source>
        <dbReference type="SAM" id="Coils"/>
    </source>
</evidence>
<dbReference type="Pfam" id="PF03449">
    <property type="entry name" value="GreA_GreB_N"/>
    <property type="match status" value="1"/>
</dbReference>
<dbReference type="PIRSF" id="PIRSF006092">
    <property type="entry name" value="GreA_GreB"/>
    <property type="match status" value="1"/>
</dbReference>
<dbReference type="RefSeq" id="WP_119314617.1">
    <property type="nucleotide sequence ID" value="NZ_QXDL01000047.1"/>
</dbReference>
<keyword evidence="8" id="KW-1185">Reference proteome</keyword>
<evidence type="ECO:0000313" key="7">
    <source>
        <dbReference type="EMBL" id="RIH86322.1"/>
    </source>
</evidence>